<dbReference type="HOGENOM" id="CLU_1366457_0_0_1"/>
<dbReference type="InParanoid" id="E4ZMI8"/>
<keyword evidence="2" id="KW-1185">Reference proteome</keyword>
<proteinExistence type="predicted"/>
<dbReference type="AlphaFoldDB" id="E4ZMI8"/>
<evidence type="ECO:0000313" key="1">
    <source>
        <dbReference type="EMBL" id="CBX92857.1"/>
    </source>
</evidence>
<sequence length="200" mass="22370">MEACRRIRFPNPAHPRIRTGTDQKAIAAAWDIPLCRGWSKNQSKRKNQCEFYGIVHTPGMILHSPAEEQIGDLGASQLKSPFGTCLWRIAIALYLMNLDMPAFVPASTKRARGCWLSDGIYATIMQFATCRIGLLSVVAVSQKDAVSRIQTVYYANPGAWRTAMTLPSDDDTFRAMEAIRAGKKGFSFRKRLRKNTTTIV</sequence>
<dbReference type="EMBL" id="FP929094">
    <property type="protein sequence ID" value="CBX92857.1"/>
    <property type="molecule type" value="Genomic_DNA"/>
</dbReference>
<name>E4ZMI8_LEPMJ</name>
<dbReference type="VEuPathDB" id="FungiDB:LEMA_P055630.1"/>
<gene>
    <name evidence="1" type="ORF">LEMA_P055630.1</name>
</gene>
<dbReference type="Proteomes" id="UP000002668">
    <property type="component" value="Genome"/>
</dbReference>
<accession>E4ZMI8</accession>
<organism evidence="2">
    <name type="scientific">Leptosphaeria maculans (strain JN3 / isolate v23.1.3 / race Av1-4-5-6-7-8)</name>
    <name type="common">Blackleg fungus</name>
    <name type="synonym">Phoma lingam</name>
    <dbReference type="NCBI Taxonomy" id="985895"/>
    <lineage>
        <taxon>Eukaryota</taxon>
        <taxon>Fungi</taxon>
        <taxon>Dikarya</taxon>
        <taxon>Ascomycota</taxon>
        <taxon>Pezizomycotina</taxon>
        <taxon>Dothideomycetes</taxon>
        <taxon>Pleosporomycetidae</taxon>
        <taxon>Pleosporales</taxon>
        <taxon>Pleosporineae</taxon>
        <taxon>Leptosphaeriaceae</taxon>
        <taxon>Plenodomus</taxon>
        <taxon>Plenodomus lingam/Leptosphaeria maculans species complex</taxon>
    </lineage>
</organism>
<evidence type="ECO:0000313" key="2">
    <source>
        <dbReference type="Proteomes" id="UP000002668"/>
    </source>
</evidence>
<protein>
    <submittedName>
        <fullName evidence="1">Predicted protein</fullName>
    </submittedName>
</protein>
<reference evidence="2" key="1">
    <citation type="journal article" date="2011" name="Nat. Commun.">
        <title>Effector diversification within compartments of the Leptosphaeria maculans genome affected by Repeat-Induced Point mutations.</title>
        <authorList>
            <person name="Rouxel T."/>
            <person name="Grandaubert J."/>
            <person name="Hane J.K."/>
            <person name="Hoede C."/>
            <person name="van de Wouw A.P."/>
            <person name="Couloux A."/>
            <person name="Dominguez V."/>
            <person name="Anthouard V."/>
            <person name="Bally P."/>
            <person name="Bourras S."/>
            <person name="Cozijnsen A.J."/>
            <person name="Ciuffetti L.M."/>
            <person name="Degrave A."/>
            <person name="Dilmaghani A."/>
            <person name="Duret L."/>
            <person name="Fudal I."/>
            <person name="Goodwin S.B."/>
            <person name="Gout L."/>
            <person name="Glaser N."/>
            <person name="Linglin J."/>
            <person name="Kema G.H.J."/>
            <person name="Lapalu N."/>
            <person name="Lawrence C.B."/>
            <person name="May K."/>
            <person name="Meyer M."/>
            <person name="Ollivier B."/>
            <person name="Poulain J."/>
            <person name="Schoch C.L."/>
            <person name="Simon A."/>
            <person name="Spatafora J.W."/>
            <person name="Stachowiak A."/>
            <person name="Turgeon B.G."/>
            <person name="Tyler B.M."/>
            <person name="Vincent D."/>
            <person name="Weissenbach J."/>
            <person name="Amselem J."/>
            <person name="Quesneville H."/>
            <person name="Oliver R.P."/>
            <person name="Wincker P."/>
            <person name="Balesdent M.-H."/>
            <person name="Howlett B.J."/>
        </authorList>
    </citation>
    <scope>NUCLEOTIDE SEQUENCE [LARGE SCALE GENOMIC DNA]</scope>
    <source>
        <strain evidence="2">JN3 / isolate v23.1.3 / race Av1-4-5-6-7-8</strain>
    </source>
</reference>